<comment type="caution">
    <text evidence="7">The sequence shown here is derived from an EMBL/GenBank/DDBJ whole genome shotgun (WGS) entry which is preliminary data.</text>
</comment>
<keyword evidence="3 5" id="KW-1133">Transmembrane helix</keyword>
<evidence type="ECO:0000259" key="6">
    <source>
        <dbReference type="Pfam" id="PF07291"/>
    </source>
</evidence>
<reference evidence="7" key="1">
    <citation type="journal article" date="2014" name="Int. J. Syst. Evol. Microbiol.">
        <title>Complete genome sequence of Corynebacterium casei LMG S-19264T (=DSM 44701T), isolated from a smear-ripened cheese.</title>
        <authorList>
            <consortium name="US DOE Joint Genome Institute (JGI-PGF)"/>
            <person name="Walter F."/>
            <person name="Albersmeier A."/>
            <person name="Kalinowski J."/>
            <person name="Ruckert C."/>
        </authorList>
    </citation>
    <scope>NUCLEOTIDE SEQUENCE</scope>
    <source>
        <strain evidence="7">CGMCC 1.12195</strain>
    </source>
</reference>
<feature type="domain" description="Methylamine utilisation protein MauE" evidence="6">
    <location>
        <begin position="2"/>
        <end position="124"/>
    </location>
</feature>
<keyword evidence="2 5" id="KW-0812">Transmembrane</keyword>
<feature type="transmembrane region" description="Helical" evidence="5">
    <location>
        <begin position="106"/>
        <end position="127"/>
    </location>
</feature>
<keyword evidence="4 5" id="KW-0472">Membrane</keyword>
<accession>A0A917MAT9</accession>
<name>A0A917MAT9_9SPHI</name>
<keyword evidence="8" id="KW-1185">Reference proteome</keyword>
<dbReference type="GO" id="GO:0016020">
    <property type="term" value="C:membrane"/>
    <property type="evidence" value="ECO:0007669"/>
    <property type="project" value="UniProtKB-SubCell"/>
</dbReference>
<feature type="transmembrane region" description="Helical" evidence="5">
    <location>
        <begin position="67"/>
        <end position="86"/>
    </location>
</feature>
<organism evidence="7 8">
    <name type="scientific">Parapedobacter pyrenivorans</name>
    <dbReference type="NCBI Taxonomy" id="1305674"/>
    <lineage>
        <taxon>Bacteria</taxon>
        <taxon>Pseudomonadati</taxon>
        <taxon>Bacteroidota</taxon>
        <taxon>Sphingobacteriia</taxon>
        <taxon>Sphingobacteriales</taxon>
        <taxon>Sphingobacteriaceae</taxon>
        <taxon>Parapedobacter</taxon>
    </lineage>
</organism>
<dbReference type="GO" id="GO:0030416">
    <property type="term" value="P:methylamine metabolic process"/>
    <property type="evidence" value="ECO:0007669"/>
    <property type="project" value="InterPro"/>
</dbReference>
<dbReference type="AlphaFoldDB" id="A0A917MAT9"/>
<gene>
    <name evidence="7" type="ORF">GCM10007415_22980</name>
</gene>
<evidence type="ECO:0000256" key="4">
    <source>
        <dbReference type="ARBA" id="ARBA00023136"/>
    </source>
</evidence>
<evidence type="ECO:0000313" key="8">
    <source>
        <dbReference type="Proteomes" id="UP000660862"/>
    </source>
</evidence>
<dbReference type="Pfam" id="PF07291">
    <property type="entry name" value="MauE"/>
    <property type="match status" value="1"/>
</dbReference>
<reference evidence="7" key="2">
    <citation type="submission" date="2020-09" db="EMBL/GenBank/DDBJ databases">
        <authorList>
            <person name="Sun Q."/>
            <person name="Zhou Y."/>
        </authorList>
    </citation>
    <scope>NUCLEOTIDE SEQUENCE</scope>
    <source>
        <strain evidence="7">CGMCC 1.12195</strain>
    </source>
</reference>
<dbReference type="InterPro" id="IPR009908">
    <property type="entry name" value="Methylamine_util_MauE"/>
</dbReference>
<dbReference type="Proteomes" id="UP000660862">
    <property type="component" value="Unassembled WGS sequence"/>
</dbReference>
<evidence type="ECO:0000256" key="5">
    <source>
        <dbReference type="SAM" id="Phobius"/>
    </source>
</evidence>
<sequence>MLIITVLLTMLFFYTGIEKVWYHTVFRIQLYKQPLPGWAKAVLEWGLPIGELAVTGLLVYPRTRRWGLWASVVMLLAFAGYTAYAASEPDGNVVCACGKLFSSLSWTAHFWVNMGLAALAAMGGVLYHRSIKTRNEKKPQRWADGR</sequence>
<feature type="transmembrane region" description="Helical" evidence="5">
    <location>
        <begin position="41"/>
        <end position="60"/>
    </location>
</feature>
<evidence type="ECO:0000256" key="2">
    <source>
        <dbReference type="ARBA" id="ARBA00022692"/>
    </source>
</evidence>
<proteinExistence type="predicted"/>
<evidence type="ECO:0000256" key="1">
    <source>
        <dbReference type="ARBA" id="ARBA00004141"/>
    </source>
</evidence>
<evidence type="ECO:0000256" key="3">
    <source>
        <dbReference type="ARBA" id="ARBA00022989"/>
    </source>
</evidence>
<protein>
    <recommendedName>
        <fullName evidence="6">Methylamine utilisation protein MauE domain-containing protein</fullName>
    </recommendedName>
</protein>
<comment type="subcellular location">
    <subcellularLocation>
        <location evidence="1">Membrane</location>
        <topology evidence="1">Multi-pass membrane protein</topology>
    </subcellularLocation>
</comment>
<dbReference type="EMBL" id="BMER01000001">
    <property type="protein sequence ID" value="GGG88358.1"/>
    <property type="molecule type" value="Genomic_DNA"/>
</dbReference>
<evidence type="ECO:0000313" key="7">
    <source>
        <dbReference type="EMBL" id="GGG88358.1"/>
    </source>
</evidence>